<gene>
    <name evidence="8" type="ORF">OKIOD_LOCUS6706</name>
</gene>
<dbReference type="InterPro" id="IPR018982">
    <property type="entry name" value="RQC_domain"/>
</dbReference>
<dbReference type="SUPFAM" id="SSF52540">
    <property type="entry name" value="P-loop containing nucleoside triphosphate hydrolases"/>
    <property type="match status" value="1"/>
</dbReference>
<dbReference type="PANTHER" id="PTHR13710">
    <property type="entry name" value="DNA HELICASE RECQ FAMILY MEMBER"/>
    <property type="match status" value="1"/>
</dbReference>
<dbReference type="SMART" id="SM00490">
    <property type="entry name" value="HELICc"/>
    <property type="match status" value="1"/>
</dbReference>
<sequence>MGDSNPNESLKIFSDEFIRGELKVIVATIAFGMGIDKPDVRRVIHYGIPASLEAYYQEIGRAGRDGKPSDCIAFFNEQDKFIAEHFIKMATSSKRKDQLMKGLQDVLEYFGTTGCKREFILSYFGEEIDRSRTDFMDCCHICRKRVKNKKDDSSVSSSSISTMALKELYYCNFTYEAEIFLQCLVTMGDRVGIGKVIKMIRGSNDKTLSKRCKMSKYHGKGKDKKPDFWKGIAAGLDKEQFTVRVPMETKMVGKIQFKYEVVGITQAGRAWLYSGANKTMSLPCYPGMDVPMKKINLSKLEKEAKKKGVVAPCRPFYTLETLRDMMSNNFNVEEPLRMNHDVRAVYECHMKETDLTVVAGKMDTSRDDVLAKLAQSVARGNSLNWGQIFLSHDNVVMLDEEIQRLGRIHMDYLKAFSYNKSDQCAWIVAIGLILLRYFGRHIPSNLFSELKSVL</sequence>
<name>A0ABN7SBX9_OIKDI</name>
<dbReference type="EMBL" id="OU015569">
    <property type="protein sequence ID" value="CAG5097604.1"/>
    <property type="molecule type" value="Genomic_DNA"/>
</dbReference>
<evidence type="ECO:0000259" key="7">
    <source>
        <dbReference type="PROSITE" id="PS51194"/>
    </source>
</evidence>
<dbReference type="Pfam" id="PF16124">
    <property type="entry name" value="RecQ_Zn_bind"/>
    <property type="match status" value="1"/>
</dbReference>
<accession>A0ABN7SBX9</accession>
<reference evidence="8 9" key="1">
    <citation type="submission" date="2021-04" db="EMBL/GenBank/DDBJ databases">
        <authorList>
            <person name="Bliznina A."/>
        </authorList>
    </citation>
    <scope>NUCLEOTIDE SEQUENCE [LARGE SCALE GENOMIC DNA]</scope>
</reference>
<dbReference type="PROSITE" id="PS51194">
    <property type="entry name" value="HELICASE_CTER"/>
    <property type="match status" value="1"/>
</dbReference>
<organism evidence="8 9">
    <name type="scientific">Oikopleura dioica</name>
    <name type="common">Tunicate</name>
    <dbReference type="NCBI Taxonomy" id="34765"/>
    <lineage>
        <taxon>Eukaryota</taxon>
        <taxon>Metazoa</taxon>
        <taxon>Chordata</taxon>
        <taxon>Tunicata</taxon>
        <taxon>Appendicularia</taxon>
        <taxon>Copelata</taxon>
        <taxon>Oikopleuridae</taxon>
        <taxon>Oikopleura</taxon>
    </lineage>
</organism>
<keyword evidence="9" id="KW-1185">Reference proteome</keyword>
<dbReference type="Proteomes" id="UP001158576">
    <property type="component" value="Chromosome XSR"/>
</dbReference>
<keyword evidence="2" id="KW-0238">DNA-binding</keyword>
<keyword evidence="3" id="KW-0413">Isomerase</keyword>
<comment type="similarity">
    <text evidence="1">Belongs to the helicase family. RecQ subfamily.</text>
</comment>
<proteinExistence type="inferred from homology"/>
<evidence type="ECO:0000256" key="4">
    <source>
        <dbReference type="ARBA" id="ARBA00034617"/>
    </source>
</evidence>
<evidence type="ECO:0000256" key="5">
    <source>
        <dbReference type="ARBA" id="ARBA00034808"/>
    </source>
</evidence>
<dbReference type="Pfam" id="PF00271">
    <property type="entry name" value="Helicase_C"/>
    <property type="match status" value="1"/>
</dbReference>
<dbReference type="Gene3D" id="1.10.10.10">
    <property type="entry name" value="Winged helix-like DNA-binding domain superfamily/Winged helix DNA-binding domain"/>
    <property type="match status" value="1"/>
</dbReference>
<comment type="catalytic activity">
    <reaction evidence="4">
        <text>Couples ATP hydrolysis with the unwinding of duplex DNA by translocating in the 3'-5' direction.</text>
        <dbReference type="EC" id="5.6.2.4"/>
    </reaction>
</comment>
<dbReference type="InterPro" id="IPR001650">
    <property type="entry name" value="Helicase_C-like"/>
</dbReference>
<dbReference type="InterPro" id="IPR036390">
    <property type="entry name" value="WH_DNA-bd_sf"/>
</dbReference>
<dbReference type="InterPro" id="IPR027417">
    <property type="entry name" value="P-loop_NTPase"/>
</dbReference>
<evidence type="ECO:0000256" key="3">
    <source>
        <dbReference type="ARBA" id="ARBA00023235"/>
    </source>
</evidence>
<dbReference type="Gene3D" id="3.40.50.300">
    <property type="entry name" value="P-loop containing nucleotide triphosphate hydrolases"/>
    <property type="match status" value="1"/>
</dbReference>
<evidence type="ECO:0000313" key="9">
    <source>
        <dbReference type="Proteomes" id="UP001158576"/>
    </source>
</evidence>
<evidence type="ECO:0000256" key="1">
    <source>
        <dbReference type="ARBA" id="ARBA00005446"/>
    </source>
</evidence>
<dbReference type="SUPFAM" id="SSF46785">
    <property type="entry name" value="Winged helix' DNA-binding domain"/>
    <property type="match status" value="1"/>
</dbReference>
<evidence type="ECO:0000256" key="2">
    <source>
        <dbReference type="ARBA" id="ARBA00023125"/>
    </source>
</evidence>
<dbReference type="EC" id="5.6.2.4" evidence="5"/>
<dbReference type="Pfam" id="PF09382">
    <property type="entry name" value="RQC"/>
    <property type="match status" value="1"/>
</dbReference>
<dbReference type="InterPro" id="IPR032284">
    <property type="entry name" value="RecQ_Zn-bd"/>
</dbReference>
<dbReference type="SMART" id="SM00956">
    <property type="entry name" value="RQC"/>
    <property type="match status" value="1"/>
</dbReference>
<dbReference type="InterPro" id="IPR036388">
    <property type="entry name" value="WH-like_DNA-bd_sf"/>
</dbReference>
<evidence type="ECO:0000313" key="8">
    <source>
        <dbReference type="EMBL" id="CAG5097604.1"/>
    </source>
</evidence>
<evidence type="ECO:0000256" key="6">
    <source>
        <dbReference type="ARBA" id="ARBA00044566"/>
    </source>
</evidence>
<dbReference type="PANTHER" id="PTHR13710:SF105">
    <property type="entry name" value="ATP-DEPENDENT DNA HELICASE Q1"/>
    <property type="match status" value="1"/>
</dbReference>
<protein>
    <recommendedName>
        <fullName evidence="5">DNA 3'-5' helicase</fullName>
        <ecNumber evidence="5">5.6.2.4</ecNumber>
    </recommendedName>
    <alternativeName>
        <fullName evidence="6">DNA 3'-5' helicase Q1</fullName>
    </alternativeName>
</protein>
<feature type="domain" description="Helicase C-terminal" evidence="7">
    <location>
        <begin position="1"/>
        <end position="107"/>
    </location>
</feature>